<feature type="chain" id="PRO_5020331464" description="Secreted protein" evidence="1">
    <location>
        <begin position="24"/>
        <end position="101"/>
    </location>
</feature>
<feature type="signal peptide" evidence="1">
    <location>
        <begin position="1"/>
        <end position="23"/>
    </location>
</feature>
<evidence type="ECO:0000256" key="1">
    <source>
        <dbReference type="SAM" id="SignalP"/>
    </source>
</evidence>
<name>A0A4R6J4Q3_9BACT</name>
<dbReference type="RefSeq" id="WP_133473877.1">
    <property type="nucleotide sequence ID" value="NZ_SNWP01000010.1"/>
</dbReference>
<dbReference type="AlphaFoldDB" id="A0A4R6J4Q3"/>
<evidence type="ECO:0000313" key="3">
    <source>
        <dbReference type="Proteomes" id="UP000295741"/>
    </source>
</evidence>
<keyword evidence="3" id="KW-1185">Reference proteome</keyword>
<evidence type="ECO:0000313" key="2">
    <source>
        <dbReference type="EMBL" id="TDO29276.1"/>
    </source>
</evidence>
<dbReference type="EMBL" id="SNWP01000010">
    <property type="protein sequence ID" value="TDO29276.1"/>
    <property type="molecule type" value="Genomic_DNA"/>
</dbReference>
<evidence type="ECO:0008006" key="4">
    <source>
        <dbReference type="Google" id="ProtNLM"/>
    </source>
</evidence>
<dbReference type="OrthoDB" id="671991at2"/>
<organism evidence="2 3">
    <name type="scientific">Sediminibacterium goheungense</name>
    <dbReference type="NCBI Taxonomy" id="1086393"/>
    <lineage>
        <taxon>Bacteria</taxon>
        <taxon>Pseudomonadati</taxon>
        <taxon>Bacteroidota</taxon>
        <taxon>Chitinophagia</taxon>
        <taxon>Chitinophagales</taxon>
        <taxon>Chitinophagaceae</taxon>
        <taxon>Sediminibacterium</taxon>
    </lineage>
</organism>
<gene>
    <name evidence="2" type="ORF">BC659_1364</name>
</gene>
<protein>
    <recommendedName>
        <fullName evidence="4">Secreted protein</fullName>
    </recommendedName>
</protein>
<keyword evidence="1" id="KW-0732">Signal</keyword>
<dbReference type="Proteomes" id="UP000295741">
    <property type="component" value="Unassembled WGS sequence"/>
</dbReference>
<sequence>MKKFFAFILLLITLAAAFTPCCASDQCNEVTVEMTAHADDESTDDNCSPFVTCGYCNGFTQFNTLSEITFIPALVTIYHERNTNRYSCSYTARLLEPPKTV</sequence>
<proteinExistence type="predicted"/>
<comment type="caution">
    <text evidence="2">The sequence shown here is derived from an EMBL/GenBank/DDBJ whole genome shotgun (WGS) entry which is preliminary data.</text>
</comment>
<reference evidence="2 3" key="1">
    <citation type="submission" date="2019-03" db="EMBL/GenBank/DDBJ databases">
        <title>Genomic Encyclopedia of Archaeal and Bacterial Type Strains, Phase II (KMG-II): from individual species to whole genera.</title>
        <authorList>
            <person name="Goeker M."/>
        </authorList>
    </citation>
    <scope>NUCLEOTIDE SEQUENCE [LARGE SCALE GENOMIC DNA]</scope>
    <source>
        <strain evidence="2 3">DSM 28323</strain>
    </source>
</reference>
<accession>A0A4R6J4Q3</accession>